<dbReference type="InterPro" id="IPR038740">
    <property type="entry name" value="BioF2-like_GNAT_dom"/>
</dbReference>
<organism evidence="2 3">
    <name type="scientific">Sphingobium chlorophenolicum</name>
    <dbReference type="NCBI Taxonomy" id="46429"/>
    <lineage>
        <taxon>Bacteria</taxon>
        <taxon>Pseudomonadati</taxon>
        <taxon>Pseudomonadota</taxon>
        <taxon>Alphaproteobacteria</taxon>
        <taxon>Sphingomonadales</taxon>
        <taxon>Sphingomonadaceae</taxon>
        <taxon>Sphingobium</taxon>
    </lineage>
</organism>
<dbReference type="OrthoDB" id="8334427at2"/>
<protein>
    <submittedName>
        <fullName evidence="2">CelD-like protein</fullName>
    </submittedName>
</protein>
<dbReference type="Proteomes" id="UP000028411">
    <property type="component" value="Unassembled WGS sequence"/>
</dbReference>
<comment type="caution">
    <text evidence="2">The sequence shown here is derived from an EMBL/GenBank/DDBJ whole genome shotgun (WGS) entry which is preliminary data.</text>
</comment>
<evidence type="ECO:0000313" key="2">
    <source>
        <dbReference type="EMBL" id="KEQ54004.1"/>
    </source>
</evidence>
<reference evidence="2 3" key="1">
    <citation type="submission" date="2014-02" db="EMBL/GenBank/DDBJ databases">
        <title>Whole genome sequence of Sphingobium chlorophenolicum NBRC 16172.</title>
        <authorList>
            <person name="Gan H.M."/>
            <person name="Gan H.Y."/>
            <person name="Chew T.H."/>
            <person name="Savka M.A."/>
        </authorList>
    </citation>
    <scope>NUCLEOTIDE SEQUENCE [LARGE SCALE GENOMIC DNA]</scope>
    <source>
        <strain evidence="2 3">NBRC 16172</strain>
    </source>
</reference>
<accession>A0A081RFN1</accession>
<dbReference type="EMBL" id="JFHR01000015">
    <property type="protein sequence ID" value="KEQ54004.1"/>
    <property type="molecule type" value="Genomic_DNA"/>
</dbReference>
<dbReference type="Gene3D" id="3.40.630.30">
    <property type="match status" value="1"/>
</dbReference>
<name>A0A081RFN1_SPHCR</name>
<dbReference type="AlphaFoldDB" id="A0A081RFN1"/>
<sequence length="335" mass="38023">MLVAREYRSVMEARQALGDALDRAAMSSLFERIEWFESLHAHCFATTEARIFQALEGEHQAWLFLVAPKAGRVSALANWYSFDWGPVFLGPPDWTVRRRLVEVIAQNLLKDSAQVDLYPVTEASDLLLEAFRRAGWFGVRRPMGGRHILDLNGRSFEQYWAQRPGRLRTLISRKGRASRFTLSISDRLTDALWRDYVAVHGRSWKQPEANLSFLRALAERESAAGTLRLGFARLEEQPVATQMWTVENGTALIHKLAHDQAFDGASPGSLLSHAMFAQAIDRDHVATIDYGTGDNGYKTDWMERRETLYRLDFFNPRRASVWLPAARTAISALVG</sequence>
<dbReference type="Pfam" id="PF13480">
    <property type="entry name" value="Acetyltransf_6"/>
    <property type="match status" value="1"/>
</dbReference>
<dbReference type="SUPFAM" id="SSF55729">
    <property type="entry name" value="Acyl-CoA N-acyltransferases (Nat)"/>
    <property type="match status" value="1"/>
</dbReference>
<evidence type="ECO:0000259" key="1">
    <source>
        <dbReference type="Pfam" id="PF13480"/>
    </source>
</evidence>
<dbReference type="eggNOG" id="COG5653">
    <property type="taxonomic scope" value="Bacteria"/>
</dbReference>
<evidence type="ECO:0000313" key="3">
    <source>
        <dbReference type="Proteomes" id="UP000028411"/>
    </source>
</evidence>
<gene>
    <name evidence="2" type="ORF">BV95_01692</name>
</gene>
<dbReference type="PATRIC" id="fig|46429.4.peg.1661"/>
<dbReference type="InterPro" id="IPR016181">
    <property type="entry name" value="Acyl_CoA_acyltransferase"/>
</dbReference>
<feature type="domain" description="BioF2-like acetyltransferase" evidence="1">
    <location>
        <begin position="177"/>
        <end position="298"/>
    </location>
</feature>
<proteinExistence type="predicted"/>
<dbReference type="RefSeq" id="WP_037450003.1">
    <property type="nucleotide sequence ID" value="NZ_JFHR01000015.1"/>
</dbReference>